<evidence type="ECO:0000259" key="9">
    <source>
        <dbReference type="PROSITE" id="PS50109"/>
    </source>
</evidence>
<keyword evidence="8" id="KW-0812">Transmembrane</keyword>
<keyword evidence="12" id="KW-1185">Reference proteome</keyword>
<evidence type="ECO:0000256" key="1">
    <source>
        <dbReference type="ARBA" id="ARBA00000085"/>
    </source>
</evidence>
<dbReference type="GO" id="GO:0000155">
    <property type="term" value="F:phosphorelay sensor kinase activity"/>
    <property type="evidence" value="ECO:0007669"/>
    <property type="project" value="InterPro"/>
</dbReference>
<dbReference type="PROSITE" id="PS50885">
    <property type="entry name" value="HAMP"/>
    <property type="match status" value="1"/>
</dbReference>
<feature type="domain" description="HAMP" evidence="10">
    <location>
        <begin position="321"/>
        <end position="373"/>
    </location>
</feature>
<dbReference type="PRINTS" id="PR00344">
    <property type="entry name" value="BCTRLSENSOR"/>
</dbReference>
<dbReference type="Gene3D" id="6.10.340.10">
    <property type="match status" value="1"/>
</dbReference>
<evidence type="ECO:0000256" key="7">
    <source>
        <dbReference type="ARBA" id="ARBA00023012"/>
    </source>
</evidence>
<dbReference type="Proteomes" id="UP000662088">
    <property type="component" value="Unassembled WGS sequence"/>
</dbReference>
<proteinExistence type="predicted"/>
<keyword evidence="8" id="KW-1133">Transmembrane helix</keyword>
<dbReference type="GO" id="GO:0016020">
    <property type="term" value="C:membrane"/>
    <property type="evidence" value="ECO:0007669"/>
    <property type="project" value="UniProtKB-SubCell"/>
</dbReference>
<dbReference type="EMBL" id="JACOOQ010000018">
    <property type="protein sequence ID" value="MBC5640832.1"/>
    <property type="molecule type" value="Genomic_DNA"/>
</dbReference>
<dbReference type="Pfam" id="PF06580">
    <property type="entry name" value="His_kinase"/>
    <property type="match status" value="1"/>
</dbReference>
<evidence type="ECO:0000256" key="8">
    <source>
        <dbReference type="SAM" id="Phobius"/>
    </source>
</evidence>
<dbReference type="SMART" id="SM00387">
    <property type="entry name" value="HATPase_c"/>
    <property type="match status" value="1"/>
</dbReference>
<evidence type="ECO:0000313" key="11">
    <source>
        <dbReference type="EMBL" id="MBC5640832.1"/>
    </source>
</evidence>
<evidence type="ECO:0000256" key="2">
    <source>
        <dbReference type="ARBA" id="ARBA00004370"/>
    </source>
</evidence>
<keyword evidence="5" id="KW-0808">Transferase</keyword>
<dbReference type="PANTHER" id="PTHR34220">
    <property type="entry name" value="SENSOR HISTIDINE KINASE YPDA"/>
    <property type="match status" value="1"/>
</dbReference>
<evidence type="ECO:0000256" key="5">
    <source>
        <dbReference type="ARBA" id="ARBA00022679"/>
    </source>
</evidence>
<dbReference type="InterPro" id="IPR036890">
    <property type="entry name" value="HATPase_C_sf"/>
</dbReference>
<evidence type="ECO:0000256" key="4">
    <source>
        <dbReference type="ARBA" id="ARBA00022553"/>
    </source>
</evidence>
<dbReference type="Pfam" id="PF02518">
    <property type="entry name" value="HATPase_c"/>
    <property type="match status" value="1"/>
</dbReference>
<dbReference type="InterPro" id="IPR050640">
    <property type="entry name" value="Bact_2-comp_sensor_kinase"/>
</dbReference>
<dbReference type="CDD" id="cd06225">
    <property type="entry name" value="HAMP"/>
    <property type="match status" value="1"/>
</dbReference>
<accession>A0A8I0A9T1</accession>
<evidence type="ECO:0000256" key="3">
    <source>
        <dbReference type="ARBA" id="ARBA00012438"/>
    </source>
</evidence>
<comment type="subcellular location">
    <subcellularLocation>
        <location evidence="2">Membrane</location>
    </subcellularLocation>
</comment>
<feature type="transmembrane region" description="Helical" evidence="8">
    <location>
        <begin position="300"/>
        <end position="320"/>
    </location>
</feature>
<feature type="transmembrane region" description="Helical" evidence="8">
    <location>
        <begin position="16"/>
        <end position="36"/>
    </location>
</feature>
<dbReference type="AlphaFoldDB" id="A0A8I0A9T1"/>
<comment type="catalytic activity">
    <reaction evidence="1">
        <text>ATP + protein L-histidine = ADP + protein N-phospho-L-histidine.</text>
        <dbReference type="EC" id="2.7.13.3"/>
    </reaction>
</comment>
<name>A0A8I0A9T1_9CLOT</name>
<dbReference type="InterPro" id="IPR010559">
    <property type="entry name" value="Sig_transdc_His_kin_internal"/>
</dbReference>
<dbReference type="InterPro" id="IPR003660">
    <property type="entry name" value="HAMP_dom"/>
</dbReference>
<dbReference type="PANTHER" id="PTHR34220:SF7">
    <property type="entry name" value="SENSOR HISTIDINE KINASE YPDA"/>
    <property type="match status" value="1"/>
</dbReference>
<evidence type="ECO:0000259" key="10">
    <source>
        <dbReference type="PROSITE" id="PS50885"/>
    </source>
</evidence>
<keyword evidence="6 11" id="KW-0418">Kinase</keyword>
<evidence type="ECO:0000313" key="12">
    <source>
        <dbReference type="Proteomes" id="UP000662088"/>
    </source>
</evidence>
<feature type="domain" description="Histidine kinase" evidence="9">
    <location>
        <begin position="487"/>
        <end position="588"/>
    </location>
</feature>
<keyword evidence="7" id="KW-0902">Two-component regulatory system</keyword>
<dbReference type="InterPro" id="IPR003594">
    <property type="entry name" value="HATPase_dom"/>
</dbReference>
<reference evidence="11" key="1">
    <citation type="submission" date="2020-08" db="EMBL/GenBank/DDBJ databases">
        <title>Genome public.</title>
        <authorList>
            <person name="Liu C."/>
            <person name="Sun Q."/>
        </authorList>
    </citation>
    <scope>NUCLEOTIDE SEQUENCE</scope>
    <source>
        <strain evidence="11">NSJ-42</strain>
    </source>
</reference>
<sequence length="588" mass="67415">MKLPLLHNMKLFKKFVLTYCILLIIPVLIISSYAYANLSNIITDNFLNSASESFEQSLDYMNYTVYKIFDTSNTIVVNNTVTDILTRDVESYALTDQIYDFSNLQSYLCSFENNLDIKKINLYINDKFIYSSENVNFFKASSLEKTKAEDCIVSTNARFIWGSMWYLNENTVNDTLFLLKSIKNPDDLSKDIGFIRINFRKSIIQDILDKISPLDDVFSFVINSDNKIIASSRDLKDLYDNSSINLELIKNAAQLSNELITFDDGKFYLQSASIDKTDWYMVNVLSKSSILSTIKIQRNYLFIIVVLTSIMAIILAAYFVKLINKRLFQVIDGMRQVPNGQLNKYIENDSSDEVGELIDNYNYMISKMSVLIDEQYKLGKEVKNAELKALQSQINPHFLYNTLDMINWMAYRNMNKEISIAVKNLAKFYKLSLNKGKDIVTIKDEVEHSKLYVNLQNMRYDNRITLTTRLDENLMNCSIPKITFQPIIENSINHGILGRGMEKGSILISGYISQNNLIIQISDDGIGIEKEVLPLILKENNLQTKGSGYGLKNINQRIKVLYGESYGLSFTSNYSFGTTVEITLPVII</sequence>
<dbReference type="InterPro" id="IPR004358">
    <property type="entry name" value="Sig_transdc_His_kin-like_C"/>
</dbReference>
<comment type="caution">
    <text evidence="11">The sequence shown here is derived from an EMBL/GenBank/DDBJ whole genome shotgun (WGS) entry which is preliminary data.</text>
</comment>
<dbReference type="RefSeq" id="WP_022211551.1">
    <property type="nucleotide sequence ID" value="NZ_JACOOQ010000018.1"/>
</dbReference>
<organism evidence="11 12">
    <name type="scientific">Clostridium lentum</name>
    <dbReference type="NCBI Taxonomy" id="2763037"/>
    <lineage>
        <taxon>Bacteria</taxon>
        <taxon>Bacillati</taxon>
        <taxon>Bacillota</taxon>
        <taxon>Clostridia</taxon>
        <taxon>Eubacteriales</taxon>
        <taxon>Clostridiaceae</taxon>
        <taxon>Clostridium</taxon>
    </lineage>
</organism>
<dbReference type="Gene3D" id="3.30.565.10">
    <property type="entry name" value="Histidine kinase-like ATPase, C-terminal domain"/>
    <property type="match status" value="1"/>
</dbReference>
<dbReference type="SUPFAM" id="SSF158472">
    <property type="entry name" value="HAMP domain-like"/>
    <property type="match status" value="1"/>
</dbReference>
<gene>
    <name evidence="11" type="ORF">H8R92_10445</name>
</gene>
<dbReference type="EC" id="2.7.13.3" evidence="3"/>
<dbReference type="InterPro" id="IPR005467">
    <property type="entry name" value="His_kinase_dom"/>
</dbReference>
<dbReference type="PROSITE" id="PS50109">
    <property type="entry name" value="HIS_KIN"/>
    <property type="match status" value="1"/>
</dbReference>
<protein>
    <recommendedName>
        <fullName evidence="3">histidine kinase</fullName>
        <ecNumber evidence="3">2.7.13.3</ecNumber>
    </recommendedName>
</protein>
<dbReference type="SUPFAM" id="SSF55874">
    <property type="entry name" value="ATPase domain of HSP90 chaperone/DNA topoisomerase II/histidine kinase"/>
    <property type="match status" value="1"/>
</dbReference>
<evidence type="ECO:0000256" key="6">
    <source>
        <dbReference type="ARBA" id="ARBA00022777"/>
    </source>
</evidence>
<keyword evidence="8" id="KW-0472">Membrane</keyword>
<keyword evidence="4" id="KW-0597">Phosphoprotein</keyword>